<dbReference type="EMBL" id="JACHHQ010000001">
    <property type="protein sequence ID" value="MBB5198500.1"/>
    <property type="molecule type" value="Genomic_DNA"/>
</dbReference>
<dbReference type="RefSeq" id="WP_168052526.1">
    <property type="nucleotide sequence ID" value="NZ_JAAOZT010000002.1"/>
</dbReference>
<organism evidence="1 2">
    <name type="scientific">Glaciimonas immobilis</name>
    <dbReference type="NCBI Taxonomy" id="728004"/>
    <lineage>
        <taxon>Bacteria</taxon>
        <taxon>Pseudomonadati</taxon>
        <taxon>Pseudomonadota</taxon>
        <taxon>Betaproteobacteria</taxon>
        <taxon>Burkholderiales</taxon>
        <taxon>Oxalobacteraceae</taxon>
        <taxon>Glaciimonas</taxon>
    </lineage>
</organism>
<proteinExistence type="predicted"/>
<name>A0A840RPD3_9BURK</name>
<evidence type="ECO:0000313" key="2">
    <source>
        <dbReference type="Proteomes" id="UP000571084"/>
    </source>
</evidence>
<reference evidence="1 2" key="1">
    <citation type="submission" date="2020-08" db="EMBL/GenBank/DDBJ databases">
        <title>Genomic Encyclopedia of Type Strains, Phase IV (KMG-IV): sequencing the most valuable type-strain genomes for metagenomic binning, comparative biology and taxonomic classification.</title>
        <authorList>
            <person name="Goeker M."/>
        </authorList>
    </citation>
    <scope>NUCLEOTIDE SEQUENCE [LARGE SCALE GENOMIC DNA]</scope>
    <source>
        <strain evidence="1 2">DSM 23240</strain>
    </source>
</reference>
<sequence>MAIIAAQHVISAQGGEFSAYLGAFLHDLSVDYWPAYTIASGTIGKSVLTRKLPVDANPRMIASQATTSFVDDFYHRIHIRPAALALGNVVSTQTSVVKVWNAWFVPQTLTGISGTDDGVTAVGSGSLPMLFGALQEKIWHVSVTPDGPAVLDMRLTWDFSGVPSPSLPITGNRIIAWTLTPDWADGVTERLAWLTDIQTSPSGAEQRRAIRLSPRRTFEARMLATRRERALLDLTLYGWGARIFAVPVWHDQQWLKVDLALGVQTIRCDTTHRDFRERGLALLLGDNAFIYETVEVVGLTAVALTLARPTMQAWPAGSRLFPVRNAQLVQQPIPKRQTDQTWSLEVAFRLTEACDWPEIFPALLYRTVPVLEALPDESDELTAGYQRLVQELDNSAGMVHVTDTAQRAFVVQSYRWLLHGRADQAAFRSLLYALRGRQKIVWLPTHADDLRLVATVTPDATTIDIEYVGYTRFAKGQPGRRDIRLSLSDGTVLYRRIVSATEISNDVERLVIDAPLGRLTHPMDVARISYMVLCRLDQDDIELLHETDSDGVAKVQTVFRGIREDS</sequence>
<gene>
    <name evidence="1" type="ORF">HNR39_000310</name>
</gene>
<dbReference type="Proteomes" id="UP000571084">
    <property type="component" value="Unassembled WGS sequence"/>
</dbReference>
<evidence type="ECO:0008006" key="3">
    <source>
        <dbReference type="Google" id="ProtNLM"/>
    </source>
</evidence>
<comment type="caution">
    <text evidence="1">The sequence shown here is derived from an EMBL/GenBank/DDBJ whole genome shotgun (WGS) entry which is preliminary data.</text>
</comment>
<accession>A0A840RPD3</accession>
<protein>
    <recommendedName>
        <fullName evidence="3">Phage tail protein</fullName>
    </recommendedName>
</protein>
<dbReference type="AlphaFoldDB" id="A0A840RPD3"/>
<evidence type="ECO:0000313" key="1">
    <source>
        <dbReference type="EMBL" id="MBB5198500.1"/>
    </source>
</evidence>
<keyword evidence="2" id="KW-1185">Reference proteome</keyword>